<accession>A0ABY3YNK3</accession>
<evidence type="ECO:0000256" key="2">
    <source>
        <dbReference type="SAM" id="Phobius"/>
    </source>
</evidence>
<dbReference type="Pfam" id="PF05569">
    <property type="entry name" value="Peptidase_M56"/>
    <property type="match status" value="1"/>
</dbReference>
<evidence type="ECO:0000259" key="3">
    <source>
        <dbReference type="Pfam" id="PF05569"/>
    </source>
</evidence>
<evidence type="ECO:0000256" key="1">
    <source>
        <dbReference type="SAM" id="MobiDB-lite"/>
    </source>
</evidence>
<name>A0ABY3YNK3_9FLAO</name>
<keyword evidence="5" id="KW-1185">Reference proteome</keyword>
<dbReference type="InterPro" id="IPR008756">
    <property type="entry name" value="Peptidase_M56"/>
</dbReference>
<protein>
    <submittedName>
        <fullName evidence="4">M56 family metallopeptidase</fullName>
    </submittedName>
</protein>
<dbReference type="CDD" id="cd07341">
    <property type="entry name" value="M56_BlaR1_MecR1_like"/>
    <property type="match status" value="1"/>
</dbReference>
<dbReference type="RefSeq" id="WP_242937778.1">
    <property type="nucleotide sequence ID" value="NZ_CP094326.1"/>
</dbReference>
<reference evidence="4 5" key="1">
    <citation type="journal article" date="2018" name="Int. J. Syst. Evol. Microbiol.">
        <title>Zhouia spongiae sp. nov., isolated from a marine sponge.</title>
        <authorList>
            <person name="Zhuang L."/>
            <person name="Lin B."/>
            <person name="Qin F."/>
            <person name="Luo L."/>
        </authorList>
    </citation>
    <scope>NUCLEOTIDE SEQUENCE [LARGE SCALE GENOMIC DNA]</scope>
    <source>
        <strain evidence="4 5">HN-Y44</strain>
    </source>
</reference>
<dbReference type="Proteomes" id="UP000829476">
    <property type="component" value="Chromosome"/>
</dbReference>
<keyword evidence="2" id="KW-0472">Membrane</keyword>
<sequence length="646" mass="74625">MLLYILKSGACLAILLLFYKFLLEREGCHSFKRFFLLASLVSSLLIPLITFKEYIDINDTASPFIMESVDSGHDIIAEETINPMPVFLWSIYIIGVLVFYIRFSIRIKGIIERINQNQLYHHSAYTNVLLNEKITPHTFLKYIFLNKKAYEQQEIPKEVLIHEEAHARQHHSYDIIFLEVLQIVMWFNPLIYFTKQLVRLNHEFLADREVLKQGVHSSLYQETILAFSSNTRYSNLSSAINYSSIKKRFTVMKTQTSRFTRLKSALLLPLLAVLIYSFSEKEIMMKHNQTEVIVLKMPNNNEVEFQESTFTLKAIEKELSSYIEREEVHIEYGPEVTVEACNSLHNLLIKLGFPIIKEYAIGTNGILMKDFYSHTLKVNTPEDALLQYNSLAKHYNTFKLDKGMDLIDISKIQYLYEKLTPHQKKSAEPYPDLSSFKNSKQLLITIQQGATKKMVDEYNKLAEKYKHSNLGKVRIDKKEVARMHHIYGLMTKQQKAKAKPYPSFPPPPPPAPKHKQVKEEVIEIIEEPVPPPTPKEPVVIEVIEERIEEPKEEIIEVIETEEVITGNGTKKVTENKGMPTPPPPPDPVEHFRELEKQQAKFYYNGKSITAKKAIEIVKTKKATNISVRKESNGVPTVKLTDKPVKN</sequence>
<evidence type="ECO:0000313" key="5">
    <source>
        <dbReference type="Proteomes" id="UP000829476"/>
    </source>
</evidence>
<feature type="transmembrane region" description="Helical" evidence="2">
    <location>
        <begin position="86"/>
        <end position="105"/>
    </location>
</feature>
<feature type="transmembrane region" description="Helical" evidence="2">
    <location>
        <begin position="262"/>
        <end position="279"/>
    </location>
</feature>
<dbReference type="PANTHER" id="PTHR34978:SF3">
    <property type="entry name" value="SLR0241 PROTEIN"/>
    <property type="match status" value="1"/>
</dbReference>
<feature type="domain" description="Peptidase M56" evidence="3">
    <location>
        <begin position="149"/>
        <end position="250"/>
    </location>
</feature>
<dbReference type="InterPro" id="IPR052173">
    <property type="entry name" value="Beta-lactam_resp_regulator"/>
</dbReference>
<gene>
    <name evidence="4" type="ORF">MQE36_03460</name>
</gene>
<evidence type="ECO:0000313" key="4">
    <source>
        <dbReference type="EMBL" id="UNY99405.1"/>
    </source>
</evidence>
<keyword evidence="2" id="KW-1133">Transmembrane helix</keyword>
<feature type="transmembrane region" description="Helical" evidence="2">
    <location>
        <begin position="34"/>
        <end position="51"/>
    </location>
</feature>
<feature type="region of interest" description="Disordered" evidence="1">
    <location>
        <begin position="495"/>
        <end position="514"/>
    </location>
</feature>
<feature type="compositionally biased region" description="Pro residues" evidence="1">
    <location>
        <begin position="502"/>
        <end position="511"/>
    </location>
</feature>
<organism evidence="4 5">
    <name type="scientific">Zhouia spongiae</name>
    <dbReference type="NCBI Taxonomy" id="2202721"/>
    <lineage>
        <taxon>Bacteria</taxon>
        <taxon>Pseudomonadati</taxon>
        <taxon>Bacteroidota</taxon>
        <taxon>Flavobacteriia</taxon>
        <taxon>Flavobacteriales</taxon>
        <taxon>Flavobacteriaceae</taxon>
        <taxon>Zhouia</taxon>
    </lineage>
</organism>
<dbReference type="PANTHER" id="PTHR34978">
    <property type="entry name" value="POSSIBLE SENSOR-TRANSDUCER PROTEIN BLAR"/>
    <property type="match status" value="1"/>
</dbReference>
<keyword evidence="2" id="KW-0812">Transmembrane</keyword>
<dbReference type="EMBL" id="CP094326">
    <property type="protein sequence ID" value="UNY99405.1"/>
    <property type="molecule type" value="Genomic_DNA"/>
</dbReference>
<feature type="transmembrane region" description="Helical" evidence="2">
    <location>
        <begin position="6"/>
        <end position="22"/>
    </location>
</feature>
<proteinExistence type="predicted"/>